<feature type="region of interest" description="Disordered" evidence="1">
    <location>
        <begin position="1"/>
        <end position="89"/>
    </location>
</feature>
<dbReference type="EMBL" id="CAKLBY020000168">
    <property type="protein sequence ID" value="CAK7930618.1"/>
    <property type="molecule type" value="Genomic_DNA"/>
</dbReference>
<gene>
    <name evidence="2" type="ORF">PM001_LOCUS15768</name>
</gene>
<organism evidence="2 3">
    <name type="scientific">Peronospora matthiolae</name>
    <dbReference type="NCBI Taxonomy" id="2874970"/>
    <lineage>
        <taxon>Eukaryota</taxon>
        <taxon>Sar</taxon>
        <taxon>Stramenopiles</taxon>
        <taxon>Oomycota</taxon>
        <taxon>Peronosporomycetes</taxon>
        <taxon>Peronosporales</taxon>
        <taxon>Peronosporaceae</taxon>
        <taxon>Peronospora</taxon>
    </lineage>
</organism>
<name>A0AAV1UAB9_9STRA</name>
<sequence>MITEYNETPERLEMANETVRSSELESDSFSSPLPDPVPEAADEGGKEEELDEGSGGADLGSFLEGVEGFNDNSREAERVMEESLDRELG</sequence>
<dbReference type="AlphaFoldDB" id="A0AAV1UAB9"/>
<evidence type="ECO:0000313" key="2">
    <source>
        <dbReference type="EMBL" id="CAK7930618.1"/>
    </source>
</evidence>
<dbReference type="Proteomes" id="UP001162060">
    <property type="component" value="Unassembled WGS sequence"/>
</dbReference>
<proteinExistence type="predicted"/>
<comment type="caution">
    <text evidence="2">The sequence shown here is derived from an EMBL/GenBank/DDBJ whole genome shotgun (WGS) entry which is preliminary data.</text>
</comment>
<accession>A0AAV1UAB9</accession>
<reference evidence="2" key="1">
    <citation type="submission" date="2024-01" db="EMBL/GenBank/DDBJ databases">
        <authorList>
            <person name="Webb A."/>
        </authorList>
    </citation>
    <scope>NUCLEOTIDE SEQUENCE</scope>
    <source>
        <strain evidence="2">Pm1</strain>
    </source>
</reference>
<protein>
    <submittedName>
        <fullName evidence="2">Uncharacterized protein</fullName>
    </submittedName>
</protein>
<feature type="compositionally biased region" description="Basic and acidic residues" evidence="1">
    <location>
        <begin position="72"/>
        <end position="89"/>
    </location>
</feature>
<evidence type="ECO:0000256" key="1">
    <source>
        <dbReference type="SAM" id="MobiDB-lite"/>
    </source>
</evidence>
<evidence type="ECO:0000313" key="3">
    <source>
        <dbReference type="Proteomes" id="UP001162060"/>
    </source>
</evidence>
<feature type="compositionally biased region" description="Acidic residues" evidence="1">
    <location>
        <begin position="40"/>
        <end position="52"/>
    </location>
</feature>